<organism evidence="1">
    <name type="scientific">Nothobranchius pienaari</name>
    <dbReference type="NCBI Taxonomy" id="704102"/>
    <lineage>
        <taxon>Eukaryota</taxon>
        <taxon>Metazoa</taxon>
        <taxon>Chordata</taxon>
        <taxon>Craniata</taxon>
        <taxon>Vertebrata</taxon>
        <taxon>Euteleostomi</taxon>
        <taxon>Actinopterygii</taxon>
        <taxon>Neopterygii</taxon>
        <taxon>Teleostei</taxon>
        <taxon>Neoteleostei</taxon>
        <taxon>Acanthomorphata</taxon>
        <taxon>Ovalentaria</taxon>
        <taxon>Atherinomorphae</taxon>
        <taxon>Cyprinodontiformes</taxon>
        <taxon>Nothobranchiidae</taxon>
        <taxon>Nothobranchius</taxon>
    </lineage>
</organism>
<sequence length="99" mass="10753">RLSARIRVKTSKMSATWVRRRPPRLLKPTGQSACLQTLWLSTASVSSHGWTSRGCRGCAPPCCSSSMPEAARAKRRRSQALTPPPGPRMLKCGVMGSCV</sequence>
<dbReference type="EMBL" id="HAEF01005203">
    <property type="protein sequence ID" value="SBR42585.1"/>
    <property type="molecule type" value="Transcribed_RNA"/>
</dbReference>
<feature type="non-terminal residue" evidence="1">
    <location>
        <position position="1"/>
    </location>
</feature>
<name>A0A1A8LCM6_9TELE</name>
<reference evidence="1" key="1">
    <citation type="submission" date="2016-05" db="EMBL/GenBank/DDBJ databases">
        <authorList>
            <person name="Lavstsen T."/>
            <person name="Jespersen J.S."/>
        </authorList>
    </citation>
    <scope>NUCLEOTIDE SEQUENCE</scope>
    <source>
        <tissue evidence="1">Brain</tissue>
    </source>
</reference>
<reference evidence="1" key="2">
    <citation type="submission" date="2016-06" db="EMBL/GenBank/DDBJ databases">
        <title>The genome of a short-lived fish provides insights into sex chromosome evolution and the genetic control of aging.</title>
        <authorList>
            <person name="Reichwald K."/>
            <person name="Felder M."/>
            <person name="Petzold A."/>
            <person name="Koch P."/>
            <person name="Groth M."/>
            <person name="Platzer M."/>
        </authorList>
    </citation>
    <scope>NUCLEOTIDE SEQUENCE</scope>
    <source>
        <tissue evidence="1">Brain</tissue>
    </source>
</reference>
<dbReference type="AlphaFoldDB" id="A0A1A8LCM6"/>
<proteinExistence type="predicted"/>
<accession>A0A1A8LCM6</accession>
<gene>
    <name evidence="1" type="primary">SLC39A14</name>
</gene>
<evidence type="ECO:0000313" key="1">
    <source>
        <dbReference type="EMBL" id="SBR42585.1"/>
    </source>
</evidence>
<protein>
    <submittedName>
        <fullName evidence="1">Solute carrier family 39 (Zinc transporter), member 14</fullName>
    </submittedName>
</protein>